<name>A0ABQ1SMC1_9SPHI</name>
<organism evidence="1 2">
    <name type="scientific">Pedobacter psychrotolerans</name>
    <dbReference type="NCBI Taxonomy" id="1843235"/>
    <lineage>
        <taxon>Bacteria</taxon>
        <taxon>Pseudomonadati</taxon>
        <taxon>Bacteroidota</taxon>
        <taxon>Sphingobacteriia</taxon>
        <taxon>Sphingobacteriales</taxon>
        <taxon>Sphingobacteriaceae</taxon>
        <taxon>Pedobacter</taxon>
    </lineage>
</organism>
<gene>
    <name evidence="1" type="ORF">GCM10011413_10420</name>
</gene>
<keyword evidence="2" id="KW-1185">Reference proteome</keyword>
<sequence length="54" mass="6344">MKVVNVRVHEKLVINQDYIDPSKWSTLIYNLDTITQSEKKWVKILGQRCEKSAP</sequence>
<proteinExistence type="predicted"/>
<dbReference type="Proteomes" id="UP000622648">
    <property type="component" value="Unassembled WGS sequence"/>
</dbReference>
<accession>A0ABQ1SMC1</accession>
<evidence type="ECO:0000313" key="1">
    <source>
        <dbReference type="EMBL" id="GGE46262.1"/>
    </source>
</evidence>
<protein>
    <submittedName>
        <fullName evidence="1">Uncharacterized protein</fullName>
    </submittedName>
</protein>
<evidence type="ECO:0000313" key="2">
    <source>
        <dbReference type="Proteomes" id="UP000622648"/>
    </source>
</evidence>
<dbReference type="EMBL" id="BMJO01000002">
    <property type="protein sequence ID" value="GGE46262.1"/>
    <property type="molecule type" value="Genomic_DNA"/>
</dbReference>
<reference evidence="2" key="1">
    <citation type="journal article" date="2019" name="Int. J. Syst. Evol. Microbiol.">
        <title>The Global Catalogue of Microorganisms (GCM) 10K type strain sequencing project: providing services to taxonomists for standard genome sequencing and annotation.</title>
        <authorList>
            <consortium name="The Broad Institute Genomics Platform"/>
            <consortium name="The Broad Institute Genome Sequencing Center for Infectious Disease"/>
            <person name="Wu L."/>
            <person name="Ma J."/>
        </authorList>
    </citation>
    <scope>NUCLEOTIDE SEQUENCE [LARGE SCALE GENOMIC DNA]</scope>
    <source>
        <strain evidence="2">CGMCC 1.15644</strain>
    </source>
</reference>
<comment type="caution">
    <text evidence="1">The sequence shown here is derived from an EMBL/GenBank/DDBJ whole genome shotgun (WGS) entry which is preliminary data.</text>
</comment>